<gene>
    <name evidence="2" type="ORF">Tco025E_05712</name>
</gene>
<protein>
    <submittedName>
        <fullName evidence="2">Putative GTPase activating protein</fullName>
    </submittedName>
</protein>
<reference evidence="2 3" key="1">
    <citation type="journal article" date="2018" name="BMC Genomics">
        <title>Genomic comparison of Trypanosoma conorhini and Trypanosoma rangeli to Trypanosoma cruzi strains of high and low virulence.</title>
        <authorList>
            <person name="Bradwell K.R."/>
            <person name="Koparde V.N."/>
            <person name="Matveyev A.V."/>
            <person name="Serrano M.G."/>
            <person name="Alves J.M."/>
            <person name="Parikh H."/>
            <person name="Huang B."/>
            <person name="Lee V."/>
            <person name="Espinosa-Alvarez O."/>
            <person name="Ortiz P.A."/>
            <person name="Costa-Martins A.G."/>
            <person name="Teixeira M.M."/>
            <person name="Buck G.A."/>
        </authorList>
    </citation>
    <scope>NUCLEOTIDE SEQUENCE [LARGE SCALE GENOMIC DNA]</scope>
    <source>
        <strain evidence="2 3">025E</strain>
    </source>
</reference>
<evidence type="ECO:0000313" key="3">
    <source>
        <dbReference type="Proteomes" id="UP000284403"/>
    </source>
</evidence>
<dbReference type="GeneID" id="40319323"/>
<dbReference type="InterPro" id="IPR035969">
    <property type="entry name" value="Rab-GAP_TBC_sf"/>
</dbReference>
<proteinExistence type="predicted"/>
<dbReference type="PANTHER" id="PTHR47219:SF9">
    <property type="entry name" value="GTPASE ACTIVATING PROTEIN AND CENTROSOME-ASSOCIATED, ISOFORM B"/>
    <property type="match status" value="1"/>
</dbReference>
<dbReference type="Gene3D" id="1.10.472.80">
    <property type="entry name" value="Ypt/Rab-GAP domain of gyp1p, domain 3"/>
    <property type="match status" value="1"/>
</dbReference>
<dbReference type="GO" id="GO:0005096">
    <property type="term" value="F:GTPase activator activity"/>
    <property type="evidence" value="ECO:0007669"/>
    <property type="project" value="TreeGrafter"/>
</dbReference>
<dbReference type="PANTHER" id="PTHR47219">
    <property type="entry name" value="RAB GTPASE-ACTIVATING PROTEIN 1-LIKE"/>
    <property type="match status" value="1"/>
</dbReference>
<evidence type="ECO:0000313" key="2">
    <source>
        <dbReference type="EMBL" id="RNF14752.1"/>
    </source>
</evidence>
<dbReference type="InterPro" id="IPR050302">
    <property type="entry name" value="Rab_GAP_TBC_domain"/>
</dbReference>
<comment type="caution">
    <text evidence="2">The sequence shown here is derived from an EMBL/GenBank/DDBJ whole genome shotgun (WGS) entry which is preliminary data.</text>
</comment>
<dbReference type="SUPFAM" id="SSF47923">
    <property type="entry name" value="Ypt/Rab-GAP domain of gyp1p"/>
    <property type="match status" value="2"/>
</dbReference>
<dbReference type="InterPro" id="IPR000195">
    <property type="entry name" value="Rab-GAP-TBC_dom"/>
</dbReference>
<dbReference type="RefSeq" id="XP_029227257.1">
    <property type="nucleotide sequence ID" value="XM_029372605.1"/>
</dbReference>
<keyword evidence="3" id="KW-1185">Reference proteome</keyword>
<organism evidence="2 3">
    <name type="scientific">Trypanosoma conorhini</name>
    <dbReference type="NCBI Taxonomy" id="83891"/>
    <lineage>
        <taxon>Eukaryota</taxon>
        <taxon>Discoba</taxon>
        <taxon>Euglenozoa</taxon>
        <taxon>Kinetoplastea</taxon>
        <taxon>Metakinetoplastina</taxon>
        <taxon>Trypanosomatida</taxon>
        <taxon>Trypanosomatidae</taxon>
        <taxon>Trypanosoma</taxon>
    </lineage>
</organism>
<accession>A0A422PAM8</accession>
<dbReference type="Proteomes" id="UP000284403">
    <property type="component" value="Unassembled WGS sequence"/>
</dbReference>
<dbReference type="EMBL" id="MKKU01000351">
    <property type="protein sequence ID" value="RNF14752.1"/>
    <property type="molecule type" value="Genomic_DNA"/>
</dbReference>
<dbReference type="OrthoDB" id="294251at2759"/>
<dbReference type="Pfam" id="PF00566">
    <property type="entry name" value="RabGAP-TBC"/>
    <property type="match status" value="1"/>
</dbReference>
<name>A0A422PAM8_9TRYP</name>
<sequence length="529" mass="59544">MSKAPFAADQRRPLEDFMALTGLKPKYAKGCFDRFGGYAPALASFAQSYAALPSEYFEDAAKVEQNAELINEELKLIYKRAREIKHQSGKPDAGVWAAYYAKESLPASKPQAVNGAAADATPKPFGSAFSFTTTKAAAPPSGTINFGFGAQPTPSSSVSAPVSAIFGGFAQAKKTEEKATEPSREREVRYCEPSHFTGPLFDMPLFWKEEVEERCPLLNLNKGFLEENRELLRGRLEKWVKKAGFYLQPVKYVGIEDDDEETIRVIIKDAERTFFHPEHRKKFIAFLSAMHNEFNAYGQAMSYLAGLSLLVLNEEETAAVLRYVTREHIPGHWAAEAVGFSTTAWVVEAFMQLKFPDVAKHLEELKLWPDTYLQKVLTGLCIHVLDFEELFVFLDLFMEGGVKFLIKYCLAIVEHFRSDLLRVKSAENANQVYEIMRLDAKVADSHDVREILRRAPLIDLGPEGDTIDILRMEAYDKKVAPRLQRAPKTEAFEPCALCNERKPVWWNDDLGAVCSECKDGAPDLPYTKY</sequence>
<feature type="domain" description="Rab-GAP TBC" evidence="1">
    <location>
        <begin position="258"/>
        <end position="421"/>
    </location>
</feature>
<dbReference type="AlphaFoldDB" id="A0A422PAM8"/>
<dbReference type="GO" id="GO:0031267">
    <property type="term" value="F:small GTPase binding"/>
    <property type="evidence" value="ECO:0007669"/>
    <property type="project" value="TreeGrafter"/>
</dbReference>
<evidence type="ECO:0000259" key="1">
    <source>
        <dbReference type="Pfam" id="PF00566"/>
    </source>
</evidence>